<protein>
    <submittedName>
        <fullName evidence="2">Outer membrane protein assembly factor BamB</fullName>
    </submittedName>
</protein>
<dbReference type="PANTHER" id="PTHR34512:SF30">
    <property type="entry name" value="OUTER MEMBRANE PROTEIN ASSEMBLY FACTOR BAMB"/>
    <property type="match status" value="1"/>
</dbReference>
<dbReference type="PANTHER" id="PTHR34512">
    <property type="entry name" value="CELL SURFACE PROTEIN"/>
    <property type="match status" value="1"/>
</dbReference>
<organism evidence="2 3">
    <name type="scientific">Inhella inkyongensis</name>
    <dbReference type="NCBI Taxonomy" id="392593"/>
    <lineage>
        <taxon>Bacteria</taxon>
        <taxon>Pseudomonadati</taxon>
        <taxon>Pseudomonadota</taxon>
        <taxon>Betaproteobacteria</taxon>
        <taxon>Burkholderiales</taxon>
        <taxon>Sphaerotilaceae</taxon>
        <taxon>Inhella</taxon>
    </lineage>
</organism>
<dbReference type="Pfam" id="PF13360">
    <property type="entry name" value="PQQ_2"/>
    <property type="match status" value="1"/>
</dbReference>
<dbReference type="AlphaFoldDB" id="A0A840S4E1"/>
<dbReference type="InterPro" id="IPR002372">
    <property type="entry name" value="PQQ_rpt_dom"/>
</dbReference>
<keyword evidence="3" id="KW-1185">Reference proteome</keyword>
<dbReference type="SMART" id="SM00564">
    <property type="entry name" value="PQQ"/>
    <property type="match status" value="3"/>
</dbReference>
<reference evidence="2 3" key="1">
    <citation type="submission" date="2020-08" db="EMBL/GenBank/DDBJ databases">
        <title>Genomic Encyclopedia of Type Strains, Phase IV (KMG-IV): sequencing the most valuable type-strain genomes for metagenomic binning, comparative biology and taxonomic classification.</title>
        <authorList>
            <person name="Goeker M."/>
        </authorList>
    </citation>
    <scope>NUCLEOTIDE SEQUENCE [LARGE SCALE GENOMIC DNA]</scope>
    <source>
        <strain evidence="2 3">DSM 23958</strain>
    </source>
</reference>
<evidence type="ECO:0000259" key="1">
    <source>
        <dbReference type="Pfam" id="PF13360"/>
    </source>
</evidence>
<proteinExistence type="predicted"/>
<dbReference type="InterPro" id="IPR011047">
    <property type="entry name" value="Quinoprotein_ADH-like_sf"/>
</dbReference>
<dbReference type="Gene3D" id="2.130.10.10">
    <property type="entry name" value="YVTN repeat-like/Quinoprotein amine dehydrogenase"/>
    <property type="match status" value="2"/>
</dbReference>
<name>A0A840S4E1_9BURK</name>
<feature type="domain" description="Pyrrolo-quinoline quinone repeat" evidence="1">
    <location>
        <begin position="268"/>
        <end position="484"/>
    </location>
</feature>
<sequence length="496" mass="52800">MEVTNYEGETRFISITATASRVVEGNFNIGIIDSKGITTGTVDLMSTSQMSYVAKMQLAPSLAVGTHEGSLEVRVCRDSPLTCAQPISGSPWQVPYKVSIRSATNLTPLVPLPGALEWSTSRGNSARTAVVDADVSAANFNRRWALRSGLSGALSHSGRLFGWNNSGIAAYAEHDGSKIWGRGDGGSSERDWHSGLTVSNGRLWVIAEDYDWTISQLGSNLLAYDSKLGTLLSTTRLEPSPQKIDFEIPRVPSAVIDQGAVFSGTISGTVRRHAEADGKLSWSAMPSSEPLSPMQRGLPVSVAHGRLVGFDGRRLIAMDPATGATLFSIKAEGGTANYQGAAPVLASADRAYVTSYFSHTAPNPVSAGGRLTAFDLSTRTQRWTRGEMISSSAVEKDRTVYVVDSGNSLLALDSATGAEQWRWGPAQARDAFPGKEYPLLIVGKYVFISMGDATYAVDSVSRKTAWEYPMGGSLAVTANGTLVISGIHGVVAVNLR</sequence>
<dbReference type="InterPro" id="IPR015943">
    <property type="entry name" value="WD40/YVTN_repeat-like_dom_sf"/>
</dbReference>
<dbReference type="InterPro" id="IPR018391">
    <property type="entry name" value="PQQ_b-propeller_rpt"/>
</dbReference>
<dbReference type="SUPFAM" id="SSF50998">
    <property type="entry name" value="Quinoprotein alcohol dehydrogenase-like"/>
    <property type="match status" value="1"/>
</dbReference>
<dbReference type="EMBL" id="JACHHO010000002">
    <property type="protein sequence ID" value="MBB5204328.1"/>
    <property type="molecule type" value="Genomic_DNA"/>
</dbReference>
<gene>
    <name evidence="2" type="ORF">HNQ51_001642</name>
</gene>
<accession>A0A840S4E1</accession>
<dbReference type="Proteomes" id="UP000554837">
    <property type="component" value="Unassembled WGS sequence"/>
</dbReference>
<evidence type="ECO:0000313" key="2">
    <source>
        <dbReference type="EMBL" id="MBB5204328.1"/>
    </source>
</evidence>
<evidence type="ECO:0000313" key="3">
    <source>
        <dbReference type="Proteomes" id="UP000554837"/>
    </source>
</evidence>
<comment type="caution">
    <text evidence="2">The sequence shown here is derived from an EMBL/GenBank/DDBJ whole genome shotgun (WGS) entry which is preliminary data.</text>
</comment>